<accession>A0A1C7Z5I0</accession>
<gene>
    <name evidence="1" type="ORF">AFK24_20265</name>
</gene>
<name>A0A1C7Z5I0_PSESX</name>
<dbReference type="AlphaFoldDB" id="A0A1C7Z5I0"/>
<dbReference type="Proteomes" id="UP000093104">
    <property type="component" value="Unassembled WGS sequence"/>
</dbReference>
<organism evidence="1 2">
    <name type="scientific">Pseudomonas syringae</name>
    <dbReference type="NCBI Taxonomy" id="317"/>
    <lineage>
        <taxon>Bacteria</taxon>
        <taxon>Pseudomonadati</taxon>
        <taxon>Pseudomonadota</taxon>
        <taxon>Gammaproteobacteria</taxon>
        <taxon>Pseudomonadales</taxon>
        <taxon>Pseudomonadaceae</taxon>
        <taxon>Pseudomonas</taxon>
    </lineage>
</organism>
<dbReference type="EMBL" id="LGSI01000056">
    <property type="protein sequence ID" value="OCR23435.1"/>
    <property type="molecule type" value="Genomic_DNA"/>
</dbReference>
<reference evidence="1 2" key="1">
    <citation type="submission" date="2015-07" db="EMBL/GenBank/DDBJ databases">
        <title>Draft genome sequence of a diazotrophic, plant growth-promoting rhizobacterium of the Pseudomonas syringae complex.</title>
        <authorList>
            <person name="Patten C.L."/>
            <person name="Jeong H."/>
        </authorList>
    </citation>
    <scope>NUCLEOTIDE SEQUENCE [LARGE SCALE GENOMIC DNA]</scope>
    <source>
        <strain evidence="1 2">GR12-2</strain>
    </source>
</reference>
<sequence>MIALVAVGRGIGFVRKTKGKGLDLAGSGSSTDCLGAHCRSEFIREAMLQALNRCRLYRPFANEFATGCL</sequence>
<protein>
    <submittedName>
        <fullName evidence="1">Uncharacterized protein</fullName>
    </submittedName>
</protein>
<evidence type="ECO:0000313" key="1">
    <source>
        <dbReference type="EMBL" id="OCR23435.1"/>
    </source>
</evidence>
<comment type="caution">
    <text evidence="1">The sequence shown here is derived from an EMBL/GenBank/DDBJ whole genome shotgun (WGS) entry which is preliminary data.</text>
</comment>
<evidence type="ECO:0000313" key="2">
    <source>
        <dbReference type="Proteomes" id="UP000093104"/>
    </source>
</evidence>
<proteinExistence type="predicted"/>